<dbReference type="Pfam" id="PF20736">
    <property type="entry name" value="Glyco_hydro127M"/>
    <property type="match status" value="1"/>
</dbReference>
<dbReference type="GO" id="GO:0102478">
    <property type="term" value="F:beta-L-arabinofuranosidase activity"/>
    <property type="evidence" value="ECO:0007669"/>
    <property type="project" value="UniProtKB-EC"/>
</dbReference>
<dbReference type="Gene3D" id="1.50.10.20">
    <property type="match status" value="1"/>
</dbReference>
<dbReference type="InterPro" id="IPR049046">
    <property type="entry name" value="Beta-AFase-like_GH127_middle"/>
</dbReference>
<dbReference type="PANTHER" id="PTHR31151">
    <property type="entry name" value="PROLINE-TRNA LIGASE (DUF1680)"/>
    <property type="match status" value="1"/>
</dbReference>
<accession>A0A1J5S7Q4</accession>
<feature type="domain" description="Non-reducing end beta-L-arabinofuranosidase-like GH127 catalytic" evidence="1">
    <location>
        <begin position="60"/>
        <end position="434"/>
    </location>
</feature>
<dbReference type="EC" id="3.2.1.185" evidence="3"/>
<dbReference type="AlphaFoldDB" id="A0A1J5S7Q4"/>
<keyword evidence="3" id="KW-0326">Glycosidase</keyword>
<dbReference type="SUPFAM" id="SSF48208">
    <property type="entry name" value="Six-hairpin glycosidases"/>
    <property type="match status" value="1"/>
</dbReference>
<evidence type="ECO:0000259" key="2">
    <source>
        <dbReference type="Pfam" id="PF20736"/>
    </source>
</evidence>
<proteinExistence type="predicted"/>
<keyword evidence="3" id="KW-0378">Hydrolase</keyword>
<sequence>MRSQFYPALALLALVCLAPAASLHAQELQVSAARKAEAVQPLHVAATLPVPSLTSVQPGEVTLLPGLFRARRELTKAYLKRLTTDDILQNYYLEAGISVDKPYDQLMQGWEAPSSQLRGHFAGHWLSAVAHFAATDHDPLMAERASEVVEGLKRCQALNGGEWVGSIPRKYFRILEEGKRFIWSPQYTLHKTMMGLFDDYVYLNDKDALAVDSRSADWFLSWTDHLLKEGKENVIYSGESGGMLELWAELYGATKDPRYLTLASRYDMPDMFRSLLAGGDPLTDDHANASIPWVQGAAKVYDVTGDPTYRKIVEDFWKDAVTDRGMFATTGANAGEFWIPRGQFGRFLGDRTQEHCTVYNMVRVAQDLFRWTGDSRYADYIERALYNGILAQQNPETGMVTYFLPMAPGAKKVWSTETHDFWCCLGTSVQAQAMYEGLIYYRAPDGVTVSQYIPSEAKFGDAGHQIRIEQTVDTTGDRSNFTRPDATTEFVVHLAVSSDDGRPWTLRVRQPAWAIGPGQVTIDGKAVEVPVSKLGFLEIRRPWTSAKVAITFGKRITREPLPGDARRFALLDGPVVLAALTDREPQLTANAAITPQYEHIYAAGSSWQSGHFLADTTRGAVRLVPLYEVVNQTYCVYFSTAP</sequence>
<evidence type="ECO:0000259" key="1">
    <source>
        <dbReference type="Pfam" id="PF07944"/>
    </source>
</evidence>
<dbReference type="InterPro" id="IPR012878">
    <property type="entry name" value="Beta-AFase-like_GH127_cat"/>
</dbReference>
<protein>
    <submittedName>
        <fullName evidence="3">Non-reducing end beta-L-arabinofuranosidase</fullName>
        <ecNumber evidence="3">3.2.1.185</ecNumber>
    </submittedName>
</protein>
<name>A0A1J5S7Q4_9ZZZZ</name>
<dbReference type="EMBL" id="MLJW01000061">
    <property type="protein sequence ID" value="OIR03971.1"/>
    <property type="molecule type" value="Genomic_DNA"/>
</dbReference>
<dbReference type="Pfam" id="PF07944">
    <property type="entry name" value="Beta-AFase-like_GH127_cat"/>
    <property type="match status" value="1"/>
</dbReference>
<dbReference type="InterPro" id="IPR008928">
    <property type="entry name" value="6-hairpin_glycosidase_sf"/>
</dbReference>
<feature type="domain" description="Non-reducing end beta-L-arabinofuranosidase-like GH127 middle" evidence="2">
    <location>
        <begin position="447"/>
        <end position="546"/>
    </location>
</feature>
<evidence type="ECO:0000313" key="3">
    <source>
        <dbReference type="EMBL" id="OIR03971.1"/>
    </source>
</evidence>
<reference evidence="3" key="1">
    <citation type="submission" date="2016-10" db="EMBL/GenBank/DDBJ databases">
        <title>Sequence of Gallionella enrichment culture.</title>
        <authorList>
            <person name="Poehlein A."/>
            <person name="Muehling M."/>
            <person name="Daniel R."/>
        </authorList>
    </citation>
    <scope>NUCLEOTIDE SEQUENCE</scope>
</reference>
<dbReference type="GO" id="GO:0005975">
    <property type="term" value="P:carbohydrate metabolic process"/>
    <property type="evidence" value="ECO:0007669"/>
    <property type="project" value="InterPro"/>
</dbReference>
<organism evidence="3">
    <name type="scientific">mine drainage metagenome</name>
    <dbReference type="NCBI Taxonomy" id="410659"/>
    <lineage>
        <taxon>unclassified sequences</taxon>
        <taxon>metagenomes</taxon>
        <taxon>ecological metagenomes</taxon>
    </lineage>
</organism>
<dbReference type="PANTHER" id="PTHR31151:SF0">
    <property type="entry name" value="PROLINE-TRNA LIGASE (DUF1680)"/>
    <property type="match status" value="1"/>
</dbReference>
<gene>
    <name evidence="3" type="primary">hypBA1_4</name>
    <name evidence="3" type="ORF">GALL_139080</name>
</gene>
<comment type="caution">
    <text evidence="3">The sequence shown here is derived from an EMBL/GenBank/DDBJ whole genome shotgun (WGS) entry which is preliminary data.</text>
</comment>